<sequence length="302" mass="32783">MAPSTPAVLRVEPQRAPAGAFTEDEQAAVDALRNKIEATIDQTGDDGMATWSEAARAEAMAHLDDFTIQRFIVARPASLDAAELMFRNAMHWRVSKGINKIFVELHPLATPSAKHAAARAYSTGGLGGLDKAGIPYFVMRIGRADLAGFSRQPRLMELMMDSAAANLEGIFRTVRVCSALAGSFVKCLLILDMAGLSFSTIRHIGTIKSLIAFGPEYFPEGVSKVLIVNAPRLFAGAWSLVSPLLPQRSRDKVSIWSSSQSLTAMLERVDRAELPVFLGGEQPEERCLVARAEPVPSEEVLF</sequence>
<dbReference type="CDD" id="cd00170">
    <property type="entry name" value="SEC14"/>
    <property type="match status" value="1"/>
</dbReference>
<dbReference type="EMBL" id="JWZX01000095">
    <property type="protein sequence ID" value="KOO53734.1"/>
    <property type="molecule type" value="Genomic_DNA"/>
</dbReference>
<dbReference type="OrthoDB" id="1434354at2759"/>
<proteinExistence type="predicted"/>
<evidence type="ECO:0000259" key="1">
    <source>
        <dbReference type="PROSITE" id="PS50191"/>
    </source>
</evidence>
<dbReference type="SUPFAM" id="SSF52087">
    <property type="entry name" value="CRAL/TRIO domain"/>
    <property type="match status" value="1"/>
</dbReference>
<dbReference type="Gene3D" id="3.40.525.10">
    <property type="entry name" value="CRAL-TRIO lipid binding domain"/>
    <property type="match status" value="1"/>
</dbReference>
<dbReference type="Pfam" id="PF00650">
    <property type="entry name" value="CRAL_TRIO"/>
    <property type="match status" value="1"/>
</dbReference>
<organism evidence="2 3">
    <name type="scientific">Chrysochromulina tobinii</name>
    <dbReference type="NCBI Taxonomy" id="1460289"/>
    <lineage>
        <taxon>Eukaryota</taxon>
        <taxon>Haptista</taxon>
        <taxon>Haptophyta</taxon>
        <taxon>Prymnesiophyceae</taxon>
        <taxon>Prymnesiales</taxon>
        <taxon>Chrysochromulinaceae</taxon>
        <taxon>Chrysochromulina</taxon>
    </lineage>
</organism>
<dbReference type="PANTHER" id="PTHR23324:SF83">
    <property type="entry name" value="SEC14-LIKE PROTEIN 2"/>
    <property type="match status" value="1"/>
</dbReference>
<reference evidence="3" key="1">
    <citation type="journal article" date="2015" name="PLoS Genet.">
        <title>Genome Sequence and Transcriptome Analyses of Chrysochromulina tobin: Metabolic Tools for Enhanced Algal Fitness in the Prominent Order Prymnesiales (Haptophyceae).</title>
        <authorList>
            <person name="Hovde B.T."/>
            <person name="Deodato C.R."/>
            <person name="Hunsperger H.M."/>
            <person name="Ryken S.A."/>
            <person name="Yost W."/>
            <person name="Jha R.K."/>
            <person name="Patterson J."/>
            <person name="Monnat R.J. Jr."/>
            <person name="Barlow S.B."/>
            <person name="Starkenburg S.R."/>
            <person name="Cattolico R.A."/>
        </authorList>
    </citation>
    <scope>NUCLEOTIDE SEQUENCE</scope>
    <source>
        <strain evidence="3">CCMP291</strain>
    </source>
</reference>
<feature type="domain" description="CRAL-TRIO" evidence="1">
    <location>
        <begin position="114"/>
        <end position="286"/>
    </location>
</feature>
<accession>A0A0M0LRQ7</accession>
<evidence type="ECO:0000313" key="3">
    <source>
        <dbReference type="Proteomes" id="UP000037460"/>
    </source>
</evidence>
<evidence type="ECO:0000313" key="2">
    <source>
        <dbReference type="EMBL" id="KOO53734.1"/>
    </source>
</evidence>
<dbReference type="InterPro" id="IPR036273">
    <property type="entry name" value="CRAL/TRIO_N_dom_sf"/>
</dbReference>
<dbReference type="InterPro" id="IPR001251">
    <property type="entry name" value="CRAL-TRIO_dom"/>
</dbReference>
<dbReference type="Proteomes" id="UP000037460">
    <property type="component" value="Unassembled WGS sequence"/>
</dbReference>
<gene>
    <name evidence="2" type="ORF">Ctob_013245</name>
</gene>
<dbReference type="PROSITE" id="PS50191">
    <property type="entry name" value="CRAL_TRIO"/>
    <property type="match status" value="1"/>
</dbReference>
<keyword evidence="3" id="KW-1185">Reference proteome</keyword>
<dbReference type="PANTHER" id="PTHR23324">
    <property type="entry name" value="SEC14 RELATED PROTEIN"/>
    <property type="match status" value="1"/>
</dbReference>
<name>A0A0M0LRQ7_9EUKA</name>
<dbReference type="InterPro" id="IPR051064">
    <property type="entry name" value="SEC14/CRAL-TRIO_domain"/>
</dbReference>
<dbReference type="SMART" id="SM00516">
    <property type="entry name" value="SEC14"/>
    <property type="match status" value="1"/>
</dbReference>
<dbReference type="InterPro" id="IPR036865">
    <property type="entry name" value="CRAL-TRIO_dom_sf"/>
</dbReference>
<protein>
    <submittedName>
        <fullName evidence="2">Cral trio domain-containing protein</fullName>
    </submittedName>
</protein>
<dbReference type="GO" id="GO:0005737">
    <property type="term" value="C:cytoplasm"/>
    <property type="evidence" value="ECO:0007669"/>
    <property type="project" value="TreeGrafter"/>
</dbReference>
<dbReference type="SUPFAM" id="SSF46938">
    <property type="entry name" value="CRAL/TRIO N-terminal domain"/>
    <property type="match status" value="1"/>
</dbReference>
<dbReference type="AlphaFoldDB" id="A0A0M0LRQ7"/>
<comment type="caution">
    <text evidence="2">The sequence shown here is derived from an EMBL/GenBank/DDBJ whole genome shotgun (WGS) entry which is preliminary data.</text>
</comment>